<keyword evidence="9 14" id="KW-0686">Riboflavin biosynthesis</keyword>
<feature type="binding site" evidence="14">
    <location>
        <position position="66"/>
    </location>
    <ligand>
        <name>Mg(2+)</name>
        <dbReference type="ChEBI" id="CHEBI:18420"/>
        <label>1</label>
    </ligand>
</feature>
<organism evidence="17 18">
    <name type="scientific">Profundibacterium mesophilum KAUST100406-0324</name>
    <dbReference type="NCBI Taxonomy" id="1037889"/>
    <lineage>
        <taxon>Bacteria</taxon>
        <taxon>Pseudomonadati</taxon>
        <taxon>Pseudomonadota</taxon>
        <taxon>Alphaproteobacteria</taxon>
        <taxon>Rhodobacterales</taxon>
        <taxon>Roseobacteraceae</taxon>
        <taxon>Profundibacterium</taxon>
    </lineage>
</organism>
<feature type="site" description="Essential for catalytic activity" evidence="14">
    <location>
        <position position="202"/>
    </location>
</feature>
<dbReference type="GO" id="GO:0005829">
    <property type="term" value="C:cytosol"/>
    <property type="evidence" value="ECO:0007669"/>
    <property type="project" value="TreeGrafter"/>
</dbReference>
<evidence type="ECO:0000313" key="17">
    <source>
        <dbReference type="EMBL" id="KAF0675694.1"/>
    </source>
</evidence>
<feature type="binding site" evidence="14">
    <location>
        <begin position="178"/>
        <end position="182"/>
    </location>
    <ligand>
        <name>D-ribulose 5-phosphate</name>
        <dbReference type="ChEBI" id="CHEBI:58121"/>
    </ligand>
</feature>
<dbReference type="Pfam" id="PF00925">
    <property type="entry name" value="GTP_cyclohydro2"/>
    <property type="match status" value="1"/>
</dbReference>
<feature type="binding site" evidence="14">
    <location>
        <position position="181"/>
    </location>
    <ligand>
        <name>Mg(2+)</name>
        <dbReference type="ChEBI" id="CHEBI:18420"/>
        <label>2</label>
    </ligand>
</feature>
<keyword evidence="18" id="KW-1185">Reference proteome</keyword>
<evidence type="ECO:0000256" key="6">
    <source>
        <dbReference type="ARBA" id="ARBA00008976"/>
    </source>
</evidence>
<evidence type="ECO:0000256" key="15">
    <source>
        <dbReference type="SAM" id="MobiDB-lite"/>
    </source>
</evidence>
<gene>
    <name evidence="14" type="primary">ribB</name>
    <name evidence="17" type="ORF">PMES_02029</name>
</gene>
<evidence type="ECO:0000256" key="8">
    <source>
        <dbReference type="ARBA" id="ARBA00018836"/>
    </source>
</evidence>
<feature type="compositionally biased region" description="Basic residues" evidence="15">
    <location>
        <begin position="1"/>
        <end position="11"/>
    </location>
</feature>
<dbReference type="GO" id="GO:0009231">
    <property type="term" value="P:riboflavin biosynthetic process"/>
    <property type="evidence" value="ECO:0007669"/>
    <property type="project" value="UniProtKB-UniRule"/>
</dbReference>
<dbReference type="GO" id="GO:0030145">
    <property type="term" value="F:manganese ion binding"/>
    <property type="evidence" value="ECO:0007669"/>
    <property type="project" value="UniProtKB-UniRule"/>
</dbReference>
<keyword evidence="11 14" id="KW-0460">Magnesium</keyword>
<dbReference type="PANTHER" id="PTHR21327">
    <property type="entry name" value="GTP CYCLOHYDROLASE II-RELATED"/>
    <property type="match status" value="1"/>
</dbReference>
<keyword evidence="10 14" id="KW-0479">Metal-binding</keyword>
<dbReference type="InterPro" id="IPR036144">
    <property type="entry name" value="RibA-like_sf"/>
</dbReference>
<evidence type="ECO:0000256" key="2">
    <source>
        <dbReference type="ARBA" id="ARBA00001936"/>
    </source>
</evidence>
<keyword evidence="13 14" id="KW-0456">Lyase</keyword>
<dbReference type="GO" id="GO:0008686">
    <property type="term" value="F:3,4-dihydroxy-2-butanone-4-phosphate synthase activity"/>
    <property type="evidence" value="ECO:0007669"/>
    <property type="project" value="UniProtKB-UniRule"/>
</dbReference>
<keyword evidence="12 14" id="KW-0464">Manganese</keyword>
<dbReference type="Gene3D" id="3.90.870.10">
    <property type="entry name" value="DHBP synthase"/>
    <property type="match status" value="1"/>
</dbReference>
<evidence type="ECO:0000256" key="7">
    <source>
        <dbReference type="ARBA" id="ARBA00012153"/>
    </source>
</evidence>
<evidence type="ECO:0000256" key="12">
    <source>
        <dbReference type="ARBA" id="ARBA00023211"/>
    </source>
</evidence>
<evidence type="ECO:0000259" key="16">
    <source>
        <dbReference type="Pfam" id="PF00925"/>
    </source>
</evidence>
<feature type="site" description="Essential for catalytic activity" evidence="14">
    <location>
        <position position="164"/>
    </location>
</feature>
<dbReference type="NCBIfam" id="TIGR00506">
    <property type="entry name" value="ribB"/>
    <property type="match status" value="1"/>
</dbReference>
<evidence type="ECO:0000256" key="3">
    <source>
        <dbReference type="ARBA" id="ARBA00002284"/>
    </source>
</evidence>
<evidence type="ECO:0000256" key="11">
    <source>
        <dbReference type="ARBA" id="ARBA00022842"/>
    </source>
</evidence>
<evidence type="ECO:0000256" key="10">
    <source>
        <dbReference type="ARBA" id="ARBA00022723"/>
    </source>
</evidence>
<comment type="caution">
    <text evidence="17">The sequence shown here is derived from an EMBL/GenBank/DDBJ whole genome shotgun (WGS) entry which is preliminary data.</text>
</comment>
<feature type="binding site" evidence="14">
    <location>
        <begin position="65"/>
        <end position="66"/>
    </location>
    <ligand>
        <name>D-ribulose 5-phosphate</name>
        <dbReference type="ChEBI" id="CHEBI:58121"/>
    </ligand>
</feature>
<dbReference type="PIRSF" id="PIRSF001259">
    <property type="entry name" value="RibA"/>
    <property type="match status" value="1"/>
</dbReference>
<dbReference type="InterPro" id="IPR017945">
    <property type="entry name" value="DHBP_synth_RibB-like_a/b_dom"/>
</dbReference>
<dbReference type="GO" id="GO:0003935">
    <property type="term" value="F:GTP cyclohydrolase II activity"/>
    <property type="evidence" value="ECO:0007669"/>
    <property type="project" value="TreeGrafter"/>
</dbReference>
<dbReference type="EC" id="4.1.99.12" evidence="7 14"/>
<evidence type="ECO:0000256" key="9">
    <source>
        <dbReference type="ARBA" id="ARBA00022619"/>
    </source>
</evidence>
<comment type="subunit">
    <text evidence="14">Homodimer.</text>
</comment>
<evidence type="ECO:0000256" key="4">
    <source>
        <dbReference type="ARBA" id="ARBA00004904"/>
    </source>
</evidence>
<dbReference type="HAMAP" id="MF_00180">
    <property type="entry name" value="RibB"/>
    <property type="match status" value="1"/>
</dbReference>
<comment type="similarity">
    <text evidence="5">In the N-terminal section; belongs to the DHBP synthase family.</text>
</comment>
<protein>
    <recommendedName>
        <fullName evidence="8 14">3,4-dihydroxy-2-butanone 4-phosphate synthase</fullName>
        <shortName evidence="14">DHBP synthase</shortName>
        <ecNumber evidence="7 14">4.1.99.12</ecNumber>
    </recommendedName>
</protein>
<comment type="cofactor">
    <cofactor evidence="2">
        <name>Mn(2+)</name>
        <dbReference type="ChEBI" id="CHEBI:29035"/>
    </cofactor>
</comment>
<comment type="similarity">
    <text evidence="6">In the C-terminal section; belongs to the GTP cyclohydrolase II family.</text>
</comment>
<evidence type="ECO:0000256" key="1">
    <source>
        <dbReference type="ARBA" id="ARBA00000141"/>
    </source>
</evidence>
<feature type="domain" description="GTP cyclohydrolase II" evidence="16">
    <location>
        <begin position="249"/>
        <end position="391"/>
    </location>
</feature>
<dbReference type="SUPFAM" id="SSF142695">
    <property type="entry name" value="RibA-like"/>
    <property type="match status" value="1"/>
</dbReference>
<accession>A0A921NSG9</accession>
<comment type="pathway">
    <text evidence="4 14">Cofactor biosynthesis; riboflavin biosynthesis; 2-hydroxy-3-oxobutyl phosphate from D-ribulose 5-phosphate: step 1/1.</text>
</comment>
<dbReference type="InterPro" id="IPR000422">
    <property type="entry name" value="DHBP_synthase_RibB"/>
</dbReference>
<dbReference type="Gene3D" id="3.40.50.10990">
    <property type="entry name" value="GTP cyclohydrolase II"/>
    <property type="match status" value="1"/>
</dbReference>
<comment type="catalytic activity">
    <reaction evidence="1 14">
        <text>D-ribulose 5-phosphate = (2S)-2-hydroxy-3-oxobutyl phosphate + formate + H(+)</text>
        <dbReference type="Rhea" id="RHEA:18457"/>
        <dbReference type="ChEBI" id="CHEBI:15378"/>
        <dbReference type="ChEBI" id="CHEBI:15740"/>
        <dbReference type="ChEBI" id="CHEBI:58121"/>
        <dbReference type="ChEBI" id="CHEBI:58830"/>
        <dbReference type="EC" id="4.1.99.12"/>
    </reaction>
</comment>
<name>A0A921NSG9_9RHOB</name>
<reference evidence="17" key="1">
    <citation type="submission" date="2013-03" db="EMBL/GenBank/DDBJ databases">
        <title>Genome Sequence of the Profundibacterium mesophilum strain KAUST100406-0324T from Red Sea, a novel genus in the family Rhodobacteraceae.</title>
        <authorList>
            <person name="Essack M."/>
            <person name="Alam I."/>
            <person name="Lafi F."/>
            <person name="Alawi W."/>
            <person name="Kamanu F."/>
            <person name="Al-Suwailem A."/>
            <person name="Lee O.O."/>
            <person name="Xu Y."/>
            <person name="Bajic V."/>
            <person name="Qian P.-Y."/>
            <person name="Archer J."/>
        </authorList>
    </citation>
    <scope>NUCLEOTIDE SEQUENCE</scope>
    <source>
        <strain evidence="17">KAUST100406-0324</strain>
    </source>
</reference>
<sequence>MRGGRLAKRGPLRYCPRNADPPAEKRAAMSQPVLSEYHDAVSQIEEIIEDARNGRMFILVDHEDRENEGDLVIPAQMATPDAINFMAMHGRGLICLSLTGARVDALGLPLMASYNSSRHETAFTISIEAREGVSTGISAHDRARTVAVAIDAGKTAADIATPGHVFPLRARDGGVLVRAGHTEAAVDISRLAGLNPSGVICEIMNEDGTMARLPDLVSFAQRHNLKIGTISDLIAYRRRHDNLVGKKSEQVIQSEFGGEWTMRVYTDETQGAEHIALIKGDITGDDPVLVRMHAMDPMLDVVGTGGKGRAAEFGDAMTLIAQEGRGALVLLRDLHMKLDDGHEASPQTLRQYGLGAQILSSLGLSKMILLTNSPKPKVVGLEAYGLEIAGTRKISEIG</sequence>
<feature type="region of interest" description="Disordered" evidence="15">
    <location>
        <begin position="1"/>
        <end position="25"/>
    </location>
</feature>
<evidence type="ECO:0000256" key="5">
    <source>
        <dbReference type="ARBA" id="ARBA00005520"/>
    </source>
</evidence>
<dbReference type="AlphaFoldDB" id="A0A921NSG9"/>
<comment type="cofactor">
    <cofactor evidence="14">
        <name>Mg(2+)</name>
        <dbReference type="ChEBI" id="CHEBI:18420"/>
    </cofactor>
    <cofactor evidence="14">
        <name>Mn(2+)</name>
        <dbReference type="ChEBI" id="CHEBI:29035"/>
    </cofactor>
    <text evidence="14">Binds 2 divalent metal cations per subunit. Magnesium or manganese.</text>
</comment>
<dbReference type="InterPro" id="IPR032677">
    <property type="entry name" value="GTP_cyclohydro_II"/>
</dbReference>
<dbReference type="PANTHER" id="PTHR21327:SF34">
    <property type="entry name" value="3,4-DIHYDROXY-2-BUTANONE 4-PHOSPHATE SYNTHASE"/>
    <property type="match status" value="1"/>
</dbReference>
<comment type="similarity">
    <text evidence="14">Belongs to the DHBP synthase family.</text>
</comment>
<dbReference type="GO" id="GO:0000287">
    <property type="term" value="F:magnesium ion binding"/>
    <property type="evidence" value="ECO:0007669"/>
    <property type="project" value="UniProtKB-UniRule"/>
</dbReference>
<evidence type="ECO:0000256" key="14">
    <source>
        <dbReference type="HAMAP-Rule" id="MF_00180"/>
    </source>
</evidence>
<dbReference type="Pfam" id="PF00926">
    <property type="entry name" value="DHBP_synthase"/>
    <property type="match status" value="1"/>
</dbReference>
<dbReference type="EMBL" id="APKE01000023">
    <property type="protein sequence ID" value="KAF0675694.1"/>
    <property type="molecule type" value="Genomic_DNA"/>
</dbReference>
<feature type="binding site" evidence="14">
    <location>
        <position position="70"/>
    </location>
    <ligand>
        <name>D-ribulose 5-phosphate</name>
        <dbReference type="ChEBI" id="CHEBI:58121"/>
    </ligand>
</feature>
<evidence type="ECO:0000313" key="18">
    <source>
        <dbReference type="Proteomes" id="UP000698242"/>
    </source>
</evidence>
<dbReference type="SUPFAM" id="SSF55821">
    <property type="entry name" value="YrdC/RibB"/>
    <property type="match status" value="1"/>
</dbReference>
<evidence type="ECO:0000256" key="13">
    <source>
        <dbReference type="ARBA" id="ARBA00023239"/>
    </source>
</evidence>
<comment type="function">
    <text evidence="3 14">Catalyzes the conversion of D-ribulose 5-phosphate to formate and 3,4-dihydroxy-2-butanone 4-phosphate.</text>
</comment>
<feature type="binding site" evidence="14">
    <location>
        <position position="66"/>
    </location>
    <ligand>
        <name>Mg(2+)</name>
        <dbReference type="ChEBI" id="CHEBI:18420"/>
        <label>2</label>
    </ligand>
</feature>
<dbReference type="FunFam" id="3.90.870.10:FF:000001">
    <property type="entry name" value="Riboflavin biosynthesis protein RibBA"/>
    <property type="match status" value="1"/>
</dbReference>
<proteinExistence type="inferred from homology"/>
<dbReference type="Proteomes" id="UP000698242">
    <property type="component" value="Unassembled WGS sequence"/>
</dbReference>